<dbReference type="GO" id="GO:0008643">
    <property type="term" value="P:carbohydrate transport"/>
    <property type="evidence" value="ECO:0007669"/>
    <property type="project" value="InterPro"/>
</dbReference>
<name>A0A411PJS1_9GAMM</name>
<feature type="transmembrane region" description="Helical" evidence="2">
    <location>
        <begin position="107"/>
        <end position="133"/>
    </location>
</feature>
<keyword evidence="2" id="KW-1133">Transmembrane helix</keyword>
<protein>
    <submittedName>
        <fullName evidence="3">MFS transporter</fullName>
    </submittedName>
</protein>
<keyword evidence="2" id="KW-0812">Transmembrane</keyword>
<dbReference type="Proteomes" id="UP000291106">
    <property type="component" value="Chromosome"/>
</dbReference>
<dbReference type="InterPro" id="IPR001927">
    <property type="entry name" value="Na/Gal_symport"/>
</dbReference>
<feature type="transmembrane region" description="Helical" evidence="2">
    <location>
        <begin position="295"/>
        <end position="313"/>
    </location>
</feature>
<feature type="transmembrane region" description="Helical" evidence="2">
    <location>
        <begin position="319"/>
        <end position="343"/>
    </location>
</feature>
<dbReference type="GO" id="GO:0015293">
    <property type="term" value="F:symporter activity"/>
    <property type="evidence" value="ECO:0007669"/>
    <property type="project" value="InterPro"/>
</dbReference>
<dbReference type="CDD" id="cd17332">
    <property type="entry name" value="MFS_MelB_like"/>
    <property type="match status" value="1"/>
</dbReference>
<dbReference type="OrthoDB" id="181905at2"/>
<accession>A0A411PJS1</accession>
<dbReference type="AlphaFoldDB" id="A0A411PJS1"/>
<dbReference type="Pfam" id="PF13347">
    <property type="entry name" value="MFS_2"/>
    <property type="match status" value="1"/>
</dbReference>
<organism evidence="3 4">
    <name type="scientific">Shewanella maritima</name>
    <dbReference type="NCBI Taxonomy" id="2520507"/>
    <lineage>
        <taxon>Bacteria</taxon>
        <taxon>Pseudomonadati</taxon>
        <taxon>Pseudomonadota</taxon>
        <taxon>Gammaproteobacteria</taxon>
        <taxon>Alteromonadales</taxon>
        <taxon>Shewanellaceae</taxon>
        <taxon>Shewanella</taxon>
    </lineage>
</organism>
<feature type="transmembrane region" description="Helical" evidence="2">
    <location>
        <begin position="364"/>
        <end position="388"/>
    </location>
</feature>
<sequence>MLTVREKVAYGLGDTASNIVFQVVVNFMVFFYTDVFGISAAAAGTLMLAVRMLDAVTDPVMGGLADRTRSRFGRYRPYLLYCSIPYAILAVLAFSTPDLSENTKLVYAYVTYAALMTVYTVINIPYAALGGVLSDDPKERASIQSYRFALAMTGGAIVTALTLPMVEYFGNGDEAYGFTMALGVLSAFAVVCFLVCFAFTKERTEQNTSRSQVTASMWQDLASLRHNEQFLMLLGAAFFLLVLVSMRGAVAPYYVTYFLGREDLVSTFITSGMLASLAGALATMWLSQRVCKVKLFHWGTLGIIVFHALMYFVPADQLLLCFALMMIAQFSQMIVVPLMFSMVPDTADYGALNTGRRIMGMSYSAHLLAIKFGLAIGGATVGWLLSYFGYVANAEQTPYALHGIVLIFTLVSAVCGIGVYFSMRSYRLTQQNMLQLVEANR</sequence>
<dbReference type="PANTHER" id="PTHR11328">
    <property type="entry name" value="MAJOR FACILITATOR SUPERFAMILY DOMAIN-CONTAINING PROTEIN"/>
    <property type="match status" value="1"/>
</dbReference>
<dbReference type="EMBL" id="CP036200">
    <property type="protein sequence ID" value="QBF83662.1"/>
    <property type="molecule type" value="Genomic_DNA"/>
</dbReference>
<gene>
    <name evidence="3" type="ORF">EXU30_13860</name>
</gene>
<keyword evidence="4" id="KW-1185">Reference proteome</keyword>
<keyword evidence="2" id="KW-0472">Membrane</keyword>
<evidence type="ECO:0000313" key="4">
    <source>
        <dbReference type="Proteomes" id="UP000291106"/>
    </source>
</evidence>
<feature type="transmembrane region" description="Helical" evidence="2">
    <location>
        <begin position="178"/>
        <end position="200"/>
    </location>
</feature>
<feature type="transmembrane region" description="Helical" evidence="2">
    <location>
        <begin position="78"/>
        <end position="95"/>
    </location>
</feature>
<dbReference type="KEGG" id="smai:EXU30_13860"/>
<feature type="transmembrane region" description="Helical" evidence="2">
    <location>
        <begin position="400"/>
        <end position="423"/>
    </location>
</feature>
<feature type="transmembrane region" description="Helical" evidence="2">
    <location>
        <begin position="230"/>
        <end position="255"/>
    </location>
</feature>
<dbReference type="NCBIfam" id="TIGR00792">
    <property type="entry name" value="gph"/>
    <property type="match status" value="1"/>
</dbReference>
<dbReference type="Gene3D" id="1.20.1250.20">
    <property type="entry name" value="MFS general substrate transporter like domains"/>
    <property type="match status" value="2"/>
</dbReference>
<dbReference type="SUPFAM" id="SSF103473">
    <property type="entry name" value="MFS general substrate transporter"/>
    <property type="match status" value="1"/>
</dbReference>
<dbReference type="RefSeq" id="WP_130600999.1">
    <property type="nucleotide sequence ID" value="NZ_CP036200.1"/>
</dbReference>
<feature type="transmembrane region" description="Helical" evidence="2">
    <location>
        <begin position="12"/>
        <end position="32"/>
    </location>
</feature>
<dbReference type="InterPro" id="IPR036259">
    <property type="entry name" value="MFS_trans_sf"/>
</dbReference>
<reference evidence="3 4" key="1">
    <citation type="submission" date="2019-02" db="EMBL/GenBank/DDBJ databases">
        <title>Shewanella sp. D4-2 isolated from Dokdo Island.</title>
        <authorList>
            <person name="Baek K."/>
        </authorList>
    </citation>
    <scope>NUCLEOTIDE SEQUENCE [LARGE SCALE GENOMIC DNA]</scope>
    <source>
        <strain evidence="3 4">D4-2</strain>
    </source>
</reference>
<dbReference type="GO" id="GO:0005886">
    <property type="term" value="C:plasma membrane"/>
    <property type="evidence" value="ECO:0007669"/>
    <property type="project" value="TreeGrafter"/>
</dbReference>
<evidence type="ECO:0000313" key="3">
    <source>
        <dbReference type="EMBL" id="QBF83662.1"/>
    </source>
</evidence>
<proteinExistence type="inferred from homology"/>
<evidence type="ECO:0000256" key="2">
    <source>
        <dbReference type="SAM" id="Phobius"/>
    </source>
</evidence>
<feature type="transmembrane region" description="Helical" evidence="2">
    <location>
        <begin position="145"/>
        <end position="166"/>
    </location>
</feature>
<feature type="transmembrane region" description="Helical" evidence="2">
    <location>
        <begin position="267"/>
        <end position="286"/>
    </location>
</feature>
<comment type="similarity">
    <text evidence="1">Belongs to the sodium:galactoside symporter (TC 2.A.2) family.</text>
</comment>
<evidence type="ECO:0000256" key="1">
    <source>
        <dbReference type="ARBA" id="ARBA00009617"/>
    </source>
</evidence>
<dbReference type="GO" id="GO:0006814">
    <property type="term" value="P:sodium ion transport"/>
    <property type="evidence" value="ECO:0007669"/>
    <property type="project" value="InterPro"/>
</dbReference>
<dbReference type="PANTHER" id="PTHR11328:SF24">
    <property type="entry name" value="MAJOR FACILITATOR SUPERFAMILY (MFS) PROFILE DOMAIN-CONTAINING PROTEIN"/>
    <property type="match status" value="1"/>
</dbReference>
<dbReference type="InterPro" id="IPR039672">
    <property type="entry name" value="MFS_2"/>
</dbReference>